<reference evidence="1 2" key="1">
    <citation type="submission" date="2012-05" db="EMBL/GenBank/DDBJ databases">
        <authorList>
            <person name="Weinstock G."/>
            <person name="Sodergren E."/>
            <person name="Lobos E.A."/>
            <person name="Fulton L."/>
            <person name="Fulton R."/>
            <person name="Courtney L."/>
            <person name="Fronick C."/>
            <person name="O'Laughlin M."/>
            <person name="Godfrey J."/>
            <person name="Wilson R.M."/>
            <person name="Miner T."/>
            <person name="Farmer C."/>
            <person name="Delehaunty K."/>
            <person name="Cordes M."/>
            <person name="Minx P."/>
            <person name="Tomlinson C."/>
            <person name="Chen J."/>
            <person name="Wollam A."/>
            <person name="Pepin K.H."/>
            <person name="Bhonagiri V."/>
            <person name="Zhang X."/>
            <person name="Suruliraj S."/>
            <person name="Warren W."/>
            <person name="Mitreva M."/>
            <person name="Mardis E.R."/>
            <person name="Wilson R.K."/>
        </authorList>
    </citation>
    <scope>NUCLEOTIDE SEQUENCE [LARGE SCALE GENOMIC DNA]</scope>
    <source>
        <strain evidence="1 2">F0235</strain>
    </source>
</reference>
<accession>L1MAS0</accession>
<dbReference type="Proteomes" id="UP000010445">
    <property type="component" value="Unassembled WGS sequence"/>
</dbReference>
<name>L1MAS0_9CORY</name>
<evidence type="ECO:0000313" key="2">
    <source>
        <dbReference type="Proteomes" id="UP000010445"/>
    </source>
</evidence>
<evidence type="ECO:0000313" key="1">
    <source>
        <dbReference type="EMBL" id="EKX88099.1"/>
    </source>
</evidence>
<organism evidence="1 2">
    <name type="scientific">Corynebacterium durum F0235</name>
    <dbReference type="NCBI Taxonomy" id="1035195"/>
    <lineage>
        <taxon>Bacteria</taxon>
        <taxon>Bacillati</taxon>
        <taxon>Actinomycetota</taxon>
        <taxon>Actinomycetes</taxon>
        <taxon>Mycobacteriales</taxon>
        <taxon>Corynebacteriaceae</taxon>
        <taxon>Corynebacterium</taxon>
    </lineage>
</organism>
<dbReference type="AlphaFoldDB" id="L1MAS0"/>
<keyword evidence="2" id="KW-1185">Reference proteome</keyword>
<proteinExistence type="predicted"/>
<sequence>MLYFNFATTPQWRNYIIKNAANIHPFNENNIAVIQLLINMQYCPRINIFHYLIVLIAQ</sequence>
<dbReference type="HOGENOM" id="CLU_2971721_0_0_11"/>
<dbReference type="STRING" id="1035195.HMPREF9997_02463"/>
<protein>
    <submittedName>
        <fullName evidence="1">Uncharacterized protein</fullName>
    </submittedName>
</protein>
<dbReference type="EMBL" id="AMEM01000040">
    <property type="protein sequence ID" value="EKX88099.1"/>
    <property type="molecule type" value="Genomic_DNA"/>
</dbReference>
<gene>
    <name evidence="1" type="ORF">HMPREF9997_02463</name>
</gene>
<comment type="caution">
    <text evidence="1">The sequence shown here is derived from an EMBL/GenBank/DDBJ whole genome shotgun (WGS) entry which is preliminary data.</text>
</comment>